<dbReference type="EMBL" id="VORT01000008">
    <property type="protein sequence ID" value="TXD72497.1"/>
    <property type="molecule type" value="Genomic_DNA"/>
</dbReference>
<organism evidence="1 2">
    <name type="scientific">Aequorivita antarctica</name>
    <dbReference type="NCBI Taxonomy" id="153266"/>
    <lineage>
        <taxon>Bacteria</taxon>
        <taxon>Pseudomonadati</taxon>
        <taxon>Bacteroidota</taxon>
        <taxon>Flavobacteriia</taxon>
        <taxon>Flavobacteriales</taxon>
        <taxon>Flavobacteriaceae</taxon>
        <taxon>Aequorivita</taxon>
    </lineage>
</organism>
<dbReference type="Pfam" id="PF13489">
    <property type="entry name" value="Methyltransf_23"/>
    <property type="match status" value="1"/>
</dbReference>
<accession>A0A5C6YZJ1</accession>
<gene>
    <name evidence="1" type="ORF">ESU54_11835</name>
</gene>
<reference evidence="1 2" key="1">
    <citation type="submission" date="2019-08" db="EMBL/GenBank/DDBJ databases">
        <title>Genome of Aequorivita antarctica SW49 (type strain).</title>
        <authorList>
            <person name="Bowman J.P."/>
        </authorList>
    </citation>
    <scope>NUCLEOTIDE SEQUENCE [LARGE SCALE GENOMIC DNA]</scope>
    <source>
        <strain evidence="1 2">SW49</strain>
    </source>
</reference>
<dbReference type="Gene3D" id="3.40.50.150">
    <property type="entry name" value="Vaccinia Virus protein VP39"/>
    <property type="match status" value="1"/>
</dbReference>
<keyword evidence="1" id="KW-0489">Methyltransferase</keyword>
<dbReference type="GO" id="GO:0032259">
    <property type="term" value="P:methylation"/>
    <property type="evidence" value="ECO:0007669"/>
    <property type="project" value="UniProtKB-KW"/>
</dbReference>
<comment type="caution">
    <text evidence="1">The sequence shown here is derived from an EMBL/GenBank/DDBJ whole genome shotgun (WGS) entry which is preliminary data.</text>
</comment>
<dbReference type="RefSeq" id="WP_111846063.1">
    <property type="nucleotide sequence ID" value="NZ_UEGI01000037.1"/>
</dbReference>
<proteinExistence type="predicted"/>
<dbReference type="OrthoDB" id="9791837at2"/>
<protein>
    <submittedName>
        <fullName evidence="1">Class I SAM-dependent methyltransferase</fullName>
    </submittedName>
</protein>
<dbReference type="SUPFAM" id="SSF53335">
    <property type="entry name" value="S-adenosyl-L-methionine-dependent methyltransferases"/>
    <property type="match status" value="1"/>
</dbReference>
<sequence length="236" mass="27225">MKINYKHTLHTHNPTSAGIILPFVFKIVNPKSVLDIGCGNGSWLKVCKGLGVKKIFGVDGIQVPSSEAMIREDEFLKYDLTKALKLERKFDIVISLEVAEHLPEAAAEVFVDNLVCHGDIILFSAAIPGQGGQFHLNEQWPNYWGEKFKNRGFQAFDILRGEFWDDENVLWWYRQNMILFVKEGEEAFSGFEYSKNILSYIHPSLYQKKVFKPQYLNSKKDVLKSILKSLKYLFKR</sequence>
<dbReference type="CDD" id="cd02440">
    <property type="entry name" value="AdoMet_MTases"/>
    <property type="match status" value="1"/>
</dbReference>
<keyword evidence="2" id="KW-1185">Reference proteome</keyword>
<evidence type="ECO:0000313" key="1">
    <source>
        <dbReference type="EMBL" id="TXD72497.1"/>
    </source>
</evidence>
<keyword evidence="1" id="KW-0808">Transferase</keyword>
<evidence type="ECO:0000313" key="2">
    <source>
        <dbReference type="Proteomes" id="UP000321497"/>
    </source>
</evidence>
<dbReference type="InterPro" id="IPR029063">
    <property type="entry name" value="SAM-dependent_MTases_sf"/>
</dbReference>
<dbReference type="AlphaFoldDB" id="A0A5C6YZJ1"/>
<name>A0A5C6YZJ1_9FLAO</name>
<dbReference type="GO" id="GO:0008168">
    <property type="term" value="F:methyltransferase activity"/>
    <property type="evidence" value="ECO:0007669"/>
    <property type="project" value="UniProtKB-KW"/>
</dbReference>
<dbReference type="Proteomes" id="UP000321497">
    <property type="component" value="Unassembled WGS sequence"/>
</dbReference>